<evidence type="ECO:0000256" key="1">
    <source>
        <dbReference type="SAM" id="Phobius"/>
    </source>
</evidence>
<dbReference type="EMBL" id="FNSN01000003">
    <property type="protein sequence ID" value="SEB45523.1"/>
    <property type="molecule type" value="Genomic_DNA"/>
</dbReference>
<dbReference type="STRING" id="156980.SAMN04489745_0176"/>
<name>A0A1H4JGW8_9MICC</name>
<keyword evidence="1" id="KW-1133">Transmembrane helix</keyword>
<dbReference type="RefSeq" id="WP_139244606.1">
    <property type="nucleotide sequence ID" value="NZ_FNSN01000003.1"/>
</dbReference>
<feature type="transmembrane region" description="Helical" evidence="1">
    <location>
        <begin position="48"/>
        <end position="70"/>
    </location>
</feature>
<dbReference type="AlphaFoldDB" id="A0A1H4JGW8"/>
<proteinExistence type="predicted"/>
<dbReference type="Proteomes" id="UP000182652">
    <property type="component" value="Unassembled WGS sequence"/>
</dbReference>
<protein>
    <submittedName>
        <fullName evidence="3">Short C-terminal domain-containing protein</fullName>
    </submittedName>
</protein>
<accession>A0A1H4JGW8</accession>
<keyword evidence="1" id="KW-0812">Transmembrane</keyword>
<feature type="domain" description="SHOCT" evidence="2">
    <location>
        <begin position="231"/>
        <end position="258"/>
    </location>
</feature>
<dbReference type="Pfam" id="PF09851">
    <property type="entry name" value="SHOCT"/>
    <property type="match status" value="1"/>
</dbReference>
<sequence>MAAPQSLFPGPVDRRAVLRIAATAHDAAVLPEGPERIVPPMMSVWRRLLLGVVLLAGSVLAVWVITVGAWDDEGFFPWYWNVLWLFFPWIFLVQAWLPYLAGWKRYAESRRFIDHYAAFRQESVRVPGTVTGTLVRTAESNDAVSALVVKVHYEWPPGKPSDVVVASRAPGIRRSEAPENGDPAFIWIERDAGRASSGASASSAKARMLVQLSRAARTERRPASTTVGLAEELEALAVLHRNGELSSEEFTAAKARLLG</sequence>
<keyword evidence="4" id="KW-1185">Reference proteome</keyword>
<reference evidence="3 4" key="1">
    <citation type="submission" date="2016-10" db="EMBL/GenBank/DDBJ databases">
        <authorList>
            <person name="de Groot N.N."/>
        </authorList>
    </citation>
    <scope>NUCLEOTIDE SEQUENCE [LARGE SCALE GENOMIC DNA]</scope>
    <source>
        <strain evidence="3 4">DSM 10495</strain>
    </source>
</reference>
<evidence type="ECO:0000259" key="2">
    <source>
        <dbReference type="Pfam" id="PF09851"/>
    </source>
</evidence>
<evidence type="ECO:0000313" key="4">
    <source>
        <dbReference type="Proteomes" id="UP000182652"/>
    </source>
</evidence>
<feature type="transmembrane region" description="Helical" evidence="1">
    <location>
        <begin position="82"/>
        <end position="101"/>
    </location>
</feature>
<evidence type="ECO:0000313" key="3">
    <source>
        <dbReference type="EMBL" id="SEB45523.1"/>
    </source>
</evidence>
<gene>
    <name evidence="3" type="ORF">SAMN04489745_0176</name>
</gene>
<dbReference type="InterPro" id="IPR018649">
    <property type="entry name" value="SHOCT"/>
</dbReference>
<keyword evidence="1" id="KW-0472">Membrane</keyword>
<organism evidence="3 4">
    <name type="scientific">Arthrobacter woluwensis</name>
    <dbReference type="NCBI Taxonomy" id="156980"/>
    <lineage>
        <taxon>Bacteria</taxon>
        <taxon>Bacillati</taxon>
        <taxon>Actinomycetota</taxon>
        <taxon>Actinomycetes</taxon>
        <taxon>Micrococcales</taxon>
        <taxon>Micrococcaceae</taxon>
        <taxon>Arthrobacter</taxon>
    </lineage>
</organism>